<comment type="subcellular location">
    <subcellularLocation>
        <location evidence="1">Secreted</location>
        <location evidence="1">Cell wall</location>
    </subcellularLocation>
</comment>
<keyword evidence="6" id="KW-0812">Transmembrane</keyword>
<dbReference type="AlphaFoldDB" id="A0A396JN25"/>
<dbReference type="Gene3D" id="2.160.20.10">
    <property type="entry name" value="Single-stranded right-handed beta-helix, Pectin lyase-like"/>
    <property type="match status" value="1"/>
</dbReference>
<dbReference type="InterPro" id="IPR000070">
    <property type="entry name" value="Pectinesterase_cat"/>
</dbReference>
<dbReference type="GO" id="GO:0045490">
    <property type="term" value="P:pectin catabolic process"/>
    <property type="evidence" value="ECO:0007669"/>
    <property type="project" value="UniProtKB-UniPathway"/>
</dbReference>
<keyword evidence="3" id="KW-0134">Cell wall</keyword>
<proteinExistence type="predicted"/>
<dbReference type="Proteomes" id="UP000265566">
    <property type="component" value="Chromosome 1"/>
</dbReference>
<dbReference type="InterPro" id="IPR012334">
    <property type="entry name" value="Pectin_lyas_fold"/>
</dbReference>
<dbReference type="InterPro" id="IPR011050">
    <property type="entry name" value="Pectin_lyase_fold/virulence"/>
</dbReference>
<dbReference type="EMBL" id="PSQE01000001">
    <property type="protein sequence ID" value="RHN78071.1"/>
    <property type="molecule type" value="Genomic_DNA"/>
</dbReference>
<evidence type="ECO:0000256" key="3">
    <source>
        <dbReference type="ARBA" id="ARBA00022512"/>
    </source>
</evidence>
<evidence type="ECO:0000256" key="4">
    <source>
        <dbReference type="ARBA" id="ARBA00022801"/>
    </source>
</evidence>
<reference evidence="9" key="1">
    <citation type="journal article" date="2018" name="Nat. Plants">
        <title>Whole-genome landscape of Medicago truncatula symbiotic genes.</title>
        <authorList>
            <person name="Pecrix Y."/>
            <person name="Staton S.E."/>
            <person name="Sallet E."/>
            <person name="Lelandais-Briere C."/>
            <person name="Moreau S."/>
            <person name="Carrere S."/>
            <person name="Blein T."/>
            <person name="Jardinaud M.F."/>
            <person name="Latrasse D."/>
            <person name="Zouine M."/>
            <person name="Zahm M."/>
            <person name="Kreplak J."/>
            <person name="Mayjonade B."/>
            <person name="Satge C."/>
            <person name="Perez M."/>
            <person name="Cauet S."/>
            <person name="Marande W."/>
            <person name="Chantry-Darmon C."/>
            <person name="Lopez-Roques C."/>
            <person name="Bouchez O."/>
            <person name="Berard A."/>
            <person name="Debelle F."/>
            <person name="Munos S."/>
            <person name="Bendahmane A."/>
            <person name="Berges H."/>
            <person name="Niebel A."/>
            <person name="Buitink J."/>
            <person name="Frugier F."/>
            <person name="Benhamed M."/>
            <person name="Crespi M."/>
            <person name="Gouzy J."/>
            <person name="Gamas P."/>
        </authorList>
    </citation>
    <scope>NUCLEOTIDE SEQUENCE [LARGE SCALE GENOMIC DNA]</scope>
    <source>
        <strain evidence="9">cv. Jemalong A17</strain>
    </source>
</reference>
<evidence type="ECO:0000256" key="6">
    <source>
        <dbReference type="SAM" id="Phobius"/>
    </source>
</evidence>
<dbReference type="Gramene" id="rna1586">
    <property type="protein sequence ID" value="RHN78071.1"/>
    <property type="gene ID" value="gene1586"/>
</dbReference>
<feature type="transmembrane region" description="Helical" evidence="6">
    <location>
        <begin position="67"/>
        <end position="87"/>
    </location>
</feature>
<organism evidence="8 9">
    <name type="scientific">Medicago truncatula</name>
    <name type="common">Barrel medic</name>
    <name type="synonym">Medicago tribuloides</name>
    <dbReference type="NCBI Taxonomy" id="3880"/>
    <lineage>
        <taxon>Eukaryota</taxon>
        <taxon>Viridiplantae</taxon>
        <taxon>Streptophyta</taxon>
        <taxon>Embryophyta</taxon>
        <taxon>Tracheophyta</taxon>
        <taxon>Spermatophyta</taxon>
        <taxon>Magnoliopsida</taxon>
        <taxon>eudicotyledons</taxon>
        <taxon>Gunneridae</taxon>
        <taxon>Pentapetalae</taxon>
        <taxon>rosids</taxon>
        <taxon>fabids</taxon>
        <taxon>Fabales</taxon>
        <taxon>Fabaceae</taxon>
        <taxon>Papilionoideae</taxon>
        <taxon>50 kb inversion clade</taxon>
        <taxon>NPAAA clade</taxon>
        <taxon>Hologalegina</taxon>
        <taxon>IRL clade</taxon>
        <taxon>Trifolieae</taxon>
        <taxon>Medicago</taxon>
    </lineage>
</organism>
<accession>A0A396JN25</accession>
<evidence type="ECO:0000313" key="9">
    <source>
        <dbReference type="Proteomes" id="UP000265566"/>
    </source>
</evidence>
<evidence type="ECO:0000313" key="8">
    <source>
        <dbReference type="EMBL" id="RHN78071.1"/>
    </source>
</evidence>
<keyword evidence="6" id="KW-1133">Transmembrane helix</keyword>
<dbReference type="GO" id="GO:0030599">
    <property type="term" value="F:pectinesterase activity"/>
    <property type="evidence" value="ECO:0007669"/>
    <property type="project" value="UniProtKB-EC"/>
</dbReference>
<evidence type="ECO:0000256" key="2">
    <source>
        <dbReference type="ARBA" id="ARBA00005184"/>
    </source>
</evidence>
<protein>
    <submittedName>
        <fullName evidence="8">Putative pectinesterase</fullName>
        <ecNumber evidence="8">3.1.1.11</ecNumber>
    </submittedName>
</protein>
<keyword evidence="3" id="KW-0964">Secreted</keyword>
<comment type="pathway">
    <text evidence="2">Glycan metabolism; pectin degradation; 2-dehydro-3-deoxy-D-gluconate from pectin: step 1/5.</text>
</comment>
<dbReference type="EC" id="3.1.1.11" evidence="8"/>
<dbReference type="SUPFAM" id="SSF51126">
    <property type="entry name" value="Pectin lyase-like"/>
    <property type="match status" value="1"/>
</dbReference>
<keyword evidence="5" id="KW-0063">Aspartyl esterase</keyword>
<sequence length="88" mass="9851">MTRYVIFVKKGVYKGKIVIGRVKWNIVVIGEGMDPTIILGSIGCHGNKSNACTYDSTTFGKDMNPSILFYSNFPSFFYVFYLLSSCLS</sequence>
<dbReference type="Pfam" id="PF01095">
    <property type="entry name" value="Pectinesterase"/>
    <property type="match status" value="1"/>
</dbReference>
<feature type="domain" description="Pectinesterase catalytic" evidence="7">
    <location>
        <begin position="2"/>
        <end position="61"/>
    </location>
</feature>
<evidence type="ECO:0000256" key="5">
    <source>
        <dbReference type="ARBA" id="ARBA00023085"/>
    </source>
</evidence>
<gene>
    <name evidence="8" type="ORF">MtrunA17_Chr1g0161501</name>
</gene>
<comment type="caution">
    <text evidence="8">The sequence shown here is derived from an EMBL/GenBank/DDBJ whole genome shotgun (WGS) entry which is preliminary data.</text>
</comment>
<keyword evidence="4 8" id="KW-0378">Hydrolase</keyword>
<evidence type="ECO:0000259" key="7">
    <source>
        <dbReference type="Pfam" id="PF01095"/>
    </source>
</evidence>
<evidence type="ECO:0000256" key="1">
    <source>
        <dbReference type="ARBA" id="ARBA00004191"/>
    </source>
</evidence>
<name>A0A396JN25_MEDTR</name>
<dbReference type="UniPathway" id="UPA00545">
    <property type="reaction ID" value="UER00823"/>
</dbReference>
<dbReference type="GO" id="GO:0042545">
    <property type="term" value="P:cell wall modification"/>
    <property type="evidence" value="ECO:0007669"/>
    <property type="project" value="InterPro"/>
</dbReference>
<keyword evidence="6" id="KW-0472">Membrane</keyword>